<sequence>MPFAGKLVSEFNINVAAEKFYKTFKDGCMHLPTISPKFIKQVEVHEGDWDSHGHGSIKIWNYTTADGKAEVLKEQVEFDDEKLMVKKIGLEGDALDHYKTIKFVYQVVPRSRKHSLLILTVEYEKLDNDSPYPYKYIDIMIGMTKDMESHMNY</sequence>
<dbReference type="Gramene" id="MELO3C026416.2.1">
    <property type="protein sequence ID" value="MELO3C026416.2.1"/>
    <property type="gene ID" value="MELO3C026416.2"/>
</dbReference>
<dbReference type="InterPro" id="IPR023393">
    <property type="entry name" value="START-like_dom_sf"/>
</dbReference>
<dbReference type="PANTHER" id="PTHR31338:SF20">
    <property type="entry name" value="BET V I_MAJOR LATEX PROTEIN DOMAIN-CONTAINING PROTEIN"/>
    <property type="match status" value="1"/>
</dbReference>
<dbReference type="eggNOG" id="ENOG502S36X">
    <property type="taxonomic scope" value="Eukaryota"/>
</dbReference>
<dbReference type="CDD" id="cd07816">
    <property type="entry name" value="Bet_v1-like"/>
    <property type="match status" value="1"/>
</dbReference>
<dbReference type="AlphaFoldDB" id="A0A1S3CM84"/>
<feature type="domain" description="Bet v I/Major latex protein" evidence="2">
    <location>
        <begin position="2"/>
        <end position="152"/>
    </location>
</feature>
<comment type="similarity">
    <text evidence="1">Belongs to the MLP family.</text>
</comment>
<evidence type="ECO:0000313" key="3">
    <source>
        <dbReference type="EnsemblPlants" id="MELO3C026416.2.1"/>
    </source>
</evidence>
<dbReference type="Gene3D" id="3.30.530.20">
    <property type="match status" value="1"/>
</dbReference>
<dbReference type="InterPro" id="IPR000916">
    <property type="entry name" value="Bet_v_I/MLP"/>
</dbReference>
<name>A0A1S3CM84_CUCME</name>
<dbReference type="GO" id="GO:0006952">
    <property type="term" value="P:defense response"/>
    <property type="evidence" value="ECO:0007669"/>
    <property type="project" value="InterPro"/>
</dbReference>
<dbReference type="PANTHER" id="PTHR31338">
    <property type="entry name" value="POLYKETIDE CYCLASE/DEHYDRASE AND LIPID TRANSPORT SUPERFAMILY PROTEIN"/>
    <property type="match status" value="1"/>
</dbReference>
<accession>A0A1S3CM84</accession>
<dbReference type="SUPFAM" id="SSF55961">
    <property type="entry name" value="Bet v1-like"/>
    <property type="match status" value="1"/>
</dbReference>
<protein>
    <recommendedName>
        <fullName evidence="2">Bet v I/Major latex protein domain-containing protein</fullName>
    </recommendedName>
</protein>
<dbReference type="Pfam" id="PF00407">
    <property type="entry name" value="Bet_v_1"/>
    <property type="match status" value="1"/>
</dbReference>
<organism evidence="3">
    <name type="scientific">Cucumis melo</name>
    <name type="common">Muskmelon</name>
    <dbReference type="NCBI Taxonomy" id="3656"/>
    <lineage>
        <taxon>Eukaryota</taxon>
        <taxon>Viridiplantae</taxon>
        <taxon>Streptophyta</taxon>
        <taxon>Embryophyta</taxon>
        <taxon>Tracheophyta</taxon>
        <taxon>Spermatophyta</taxon>
        <taxon>Magnoliopsida</taxon>
        <taxon>eudicotyledons</taxon>
        <taxon>Gunneridae</taxon>
        <taxon>Pentapetalae</taxon>
        <taxon>rosids</taxon>
        <taxon>fabids</taxon>
        <taxon>Cucurbitales</taxon>
        <taxon>Cucurbitaceae</taxon>
        <taxon>Benincaseae</taxon>
        <taxon>Cucumis</taxon>
    </lineage>
</organism>
<dbReference type="SMART" id="SM01037">
    <property type="entry name" value="Bet_v_1"/>
    <property type="match status" value="1"/>
</dbReference>
<proteinExistence type="inferred from homology"/>
<evidence type="ECO:0000256" key="1">
    <source>
        <dbReference type="ARBA" id="ARBA00038242"/>
    </source>
</evidence>
<evidence type="ECO:0000259" key="2">
    <source>
        <dbReference type="SMART" id="SM01037"/>
    </source>
</evidence>
<dbReference type="InterPro" id="IPR052006">
    <property type="entry name" value="MLP-like"/>
</dbReference>
<dbReference type="EnsemblPlants" id="MELO3C026416.2.1">
    <property type="protein sequence ID" value="MELO3C026416.2.1"/>
    <property type="gene ID" value="MELO3C026416.2"/>
</dbReference>
<gene>
    <name evidence="3" type="primary">103502542</name>
</gene>
<reference evidence="3" key="1">
    <citation type="submission" date="2023-03" db="UniProtKB">
        <authorList>
            <consortium name="EnsemblPlants"/>
        </authorList>
    </citation>
    <scope>IDENTIFICATION</scope>
</reference>